<keyword evidence="3" id="KW-1185">Reference proteome</keyword>
<evidence type="ECO:0000256" key="1">
    <source>
        <dbReference type="SAM" id="SignalP"/>
    </source>
</evidence>
<sequence length="724" mass="80462">MIRFSVRFFLPALLLIVSLLHAPFACAQTVPARRPVPGGTRPKQHLHLKAFNYGDSIVLRWGVDEGAHWLAANRRGYVLERLEYTDRKAQPVRTRLTAAPIRPWSLDSMKKRLGRNDRYAAIAAQLLHGKLNTPPTGNSPAGFYQRYQQQQGQWLMAAMAAEFSAGAASALALRWADRTFNRKADRTVYRLWINNGPAPKPGDLRDTATVMVLPWKVDSLAAPKVATVDAGDSVLTLRWYRYHNSGDFSGFFIERSNDGKTFKRLNEIPYVDAKPDTATIRNGLGTNAREVTYTDSVRVNYRKFYYRIIGINSFGDQSPASKLLVGSGRDLTPPRAPVDVQKQVVDNRRIILTWTLPKPSPDLKGFYVGQANDIGGPYQPLTTDLLPASARTFVNERPVPYFGRYYVIAAVDTAGNTAFSPPVAALIDDKVPPAAPRKPTAQVDTSGVVTLRWPANVERDVLGYKVYRAYTRDDPYYQQRTTDILADSVFTDTLPSGTLTKQAFYQLVAVDLSNNHSLFSEPLAVAIPDRIPPSTPIIRSAIVQDRGIVLQLIPSLSDDVTEHVLYRREPGTDWQAIKRIAGHPVADQTWLDTALVNQHQYEYSLMARDAGGRWSDRSFIVSANYVNLAKLAAQPPASVQARYDIARKSVRLDWQSSALAAERQFVIYRCRVGESLIPYRLVGAGTSFVDASLPGPGTYTYAVQTIVATHRSALSKSVQASVQP</sequence>
<feature type="chain" id="PRO_5015394608" description="Fibronectin type 3 domain-containing protein" evidence="1">
    <location>
        <begin position="28"/>
        <end position="724"/>
    </location>
</feature>
<evidence type="ECO:0008006" key="4">
    <source>
        <dbReference type="Google" id="ProtNLM"/>
    </source>
</evidence>
<dbReference type="Proteomes" id="UP000238375">
    <property type="component" value="Unassembled WGS sequence"/>
</dbReference>
<evidence type="ECO:0000313" key="3">
    <source>
        <dbReference type="Proteomes" id="UP000238375"/>
    </source>
</evidence>
<dbReference type="InterPro" id="IPR036116">
    <property type="entry name" value="FN3_sf"/>
</dbReference>
<dbReference type="RefSeq" id="WP_106136492.1">
    <property type="nucleotide sequence ID" value="NZ_PVTE01000003.1"/>
</dbReference>
<comment type="caution">
    <text evidence="2">The sequence shown here is derived from an EMBL/GenBank/DDBJ whole genome shotgun (WGS) entry which is preliminary data.</text>
</comment>
<dbReference type="InterPro" id="IPR013783">
    <property type="entry name" value="Ig-like_fold"/>
</dbReference>
<organism evidence="2 3">
    <name type="scientific">Spirosoma oryzae</name>
    <dbReference type="NCBI Taxonomy" id="1469603"/>
    <lineage>
        <taxon>Bacteria</taxon>
        <taxon>Pseudomonadati</taxon>
        <taxon>Bacteroidota</taxon>
        <taxon>Cytophagia</taxon>
        <taxon>Cytophagales</taxon>
        <taxon>Cytophagaceae</taxon>
        <taxon>Spirosoma</taxon>
    </lineage>
</organism>
<dbReference type="EMBL" id="PVTE01000003">
    <property type="protein sequence ID" value="PRY44061.1"/>
    <property type="molecule type" value="Genomic_DNA"/>
</dbReference>
<dbReference type="AlphaFoldDB" id="A0A2T0TEI2"/>
<feature type="signal peptide" evidence="1">
    <location>
        <begin position="1"/>
        <end position="27"/>
    </location>
</feature>
<dbReference type="Gene3D" id="2.60.40.10">
    <property type="entry name" value="Immunoglobulins"/>
    <property type="match status" value="4"/>
</dbReference>
<dbReference type="SUPFAM" id="SSF49265">
    <property type="entry name" value="Fibronectin type III"/>
    <property type="match status" value="2"/>
</dbReference>
<reference evidence="2 3" key="1">
    <citation type="submission" date="2018-03" db="EMBL/GenBank/DDBJ databases">
        <title>Genomic Encyclopedia of Archaeal and Bacterial Type Strains, Phase II (KMG-II): from individual species to whole genera.</title>
        <authorList>
            <person name="Goeker M."/>
        </authorList>
    </citation>
    <scope>NUCLEOTIDE SEQUENCE [LARGE SCALE GENOMIC DNA]</scope>
    <source>
        <strain evidence="2 3">DSM 28354</strain>
    </source>
</reference>
<name>A0A2T0TEI2_9BACT</name>
<accession>A0A2T0TEI2</accession>
<keyword evidence="1" id="KW-0732">Signal</keyword>
<protein>
    <recommendedName>
        <fullName evidence="4">Fibronectin type 3 domain-containing protein</fullName>
    </recommendedName>
</protein>
<proteinExistence type="predicted"/>
<evidence type="ECO:0000313" key="2">
    <source>
        <dbReference type="EMBL" id="PRY44061.1"/>
    </source>
</evidence>
<dbReference type="OrthoDB" id="923194at2"/>
<gene>
    <name evidence="2" type="ORF">CLV58_10330</name>
</gene>